<keyword evidence="2" id="KW-1185">Reference proteome</keyword>
<organism evidence="1 2">
    <name type="scientific">Cirrhinus mrigala</name>
    <name type="common">Mrigala</name>
    <dbReference type="NCBI Taxonomy" id="683832"/>
    <lineage>
        <taxon>Eukaryota</taxon>
        <taxon>Metazoa</taxon>
        <taxon>Chordata</taxon>
        <taxon>Craniata</taxon>
        <taxon>Vertebrata</taxon>
        <taxon>Euteleostomi</taxon>
        <taxon>Actinopterygii</taxon>
        <taxon>Neopterygii</taxon>
        <taxon>Teleostei</taxon>
        <taxon>Ostariophysi</taxon>
        <taxon>Cypriniformes</taxon>
        <taxon>Cyprinidae</taxon>
        <taxon>Labeoninae</taxon>
        <taxon>Labeonini</taxon>
        <taxon>Cirrhinus</taxon>
    </lineage>
</organism>
<accession>A0ABD0N2Y5</accession>
<reference evidence="1 2" key="1">
    <citation type="submission" date="2024-05" db="EMBL/GenBank/DDBJ databases">
        <title>Genome sequencing and assembly of Indian major carp, Cirrhinus mrigala (Hamilton, 1822).</title>
        <authorList>
            <person name="Mohindra V."/>
            <person name="Chowdhury L.M."/>
            <person name="Lal K."/>
            <person name="Jena J.K."/>
        </authorList>
    </citation>
    <scope>NUCLEOTIDE SEQUENCE [LARGE SCALE GENOMIC DNA]</scope>
    <source>
        <strain evidence="1">CM1030</strain>
        <tissue evidence="1">Blood</tissue>
    </source>
</reference>
<protein>
    <submittedName>
        <fullName evidence="1">Uncharacterized protein</fullName>
    </submittedName>
</protein>
<evidence type="ECO:0000313" key="1">
    <source>
        <dbReference type="EMBL" id="KAL0155251.1"/>
    </source>
</evidence>
<dbReference type="EMBL" id="JAMKFB020000025">
    <property type="protein sequence ID" value="KAL0155251.1"/>
    <property type="molecule type" value="Genomic_DNA"/>
</dbReference>
<name>A0ABD0N2Y5_CIRMR</name>
<proteinExistence type="predicted"/>
<evidence type="ECO:0000313" key="2">
    <source>
        <dbReference type="Proteomes" id="UP001529510"/>
    </source>
</evidence>
<comment type="caution">
    <text evidence="1">The sequence shown here is derived from an EMBL/GenBank/DDBJ whole genome shotgun (WGS) entry which is preliminary data.</text>
</comment>
<feature type="non-terminal residue" evidence="1">
    <location>
        <position position="55"/>
    </location>
</feature>
<gene>
    <name evidence="1" type="ORF">M9458_049514</name>
</gene>
<sequence length="55" mass="6700">WDPTKRMTPDEGMQHEWITEGRLNKLHPKPRPIRKDMDNNYEFTYRKATLNRTGK</sequence>
<feature type="non-terminal residue" evidence="1">
    <location>
        <position position="1"/>
    </location>
</feature>
<dbReference type="Proteomes" id="UP001529510">
    <property type="component" value="Unassembled WGS sequence"/>
</dbReference>
<dbReference type="AlphaFoldDB" id="A0ABD0N2Y5"/>